<dbReference type="EMBL" id="CP018154">
    <property type="protein sequence ID" value="APG61852.1"/>
    <property type="molecule type" value="Genomic_DNA"/>
</dbReference>
<feature type="binding site" evidence="7">
    <location>
        <position position="402"/>
    </location>
    <ligand>
        <name>deamido-NAD(+)</name>
        <dbReference type="ChEBI" id="CHEBI:58437"/>
        <note>ligand shared between two neighboring subunits</note>
    </ligand>
</feature>
<dbReference type="GO" id="GO:0008795">
    <property type="term" value="F:NAD+ synthase activity"/>
    <property type="evidence" value="ECO:0007669"/>
    <property type="project" value="UniProtKB-UniRule"/>
</dbReference>
<dbReference type="CDD" id="cd07570">
    <property type="entry name" value="GAT_Gln-NAD-synth"/>
    <property type="match status" value="1"/>
</dbReference>
<dbReference type="STRING" id="1913578.LPB140_02310"/>
<evidence type="ECO:0000259" key="10">
    <source>
        <dbReference type="PROSITE" id="PS50263"/>
    </source>
</evidence>
<feature type="binding site" evidence="7">
    <location>
        <position position="178"/>
    </location>
    <ligand>
        <name>L-glutamine</name>
        <dbReference type="ChEBI" id="CHEBI:58359"/>
    </ligand>
</feature>
<dbReference type="GO" id="GO:0004359">
    <property type="term" value="F:glutaminase activity"/>
    <property type="evidence" value="ECO:0007669"/>
    <property type="project" value="InterPro"/>
</dbReference>
<dbReference type="NCBIfam" id="NF010588">
    <property type="entry name" value="PRK13981.1"/>
    <property type="match status" value="1"/>
</dbReference>
<dbReference type="NCBIfam" id="TIGR00552">
    <property type="entry name" value="nadE"/>
    <property type="match status" value="1"/>
</dbReference>
<evidence type="ECO:0000256" key="2">
    <source>
        <dbReference type="ARBA" id="ARBA00007145"/>
    </source>
</evidence>
<sequence length="551" mass="60822">MRIAIAQINQLVGNLTGNADAMLQWREQAAKQNADLIIFPELQLIGYPPEDLVLKPAFIRDTAAQLGKLAKATKDHGPAMLVGSIFAENDALYNGVALLHDGKVQAIRYKRELPNYGTFDEKRLFAAGPLPEPIEFMGFKIGLPICEDGWLQPVCAHLAEQGAQLLLSVNGSPYEIDKDDRRAQEVFAARVAETGLPLIFLNRVGGQDELVFDGCSFILNSNGKITHRMPDWEEEMIITDWQLQDGKAVCTDTSPILSSWDDHPADIYNAMVIGLRDYVDTNHFPGVVLGMSGGIDSALCAAIAADALGPERVWCVMLPSRYTSQSSLDDAAQCADMIGCRHDVMPINPAVEAFDSMLSDSFADKQVDITEENVQSRIRCVTLMALSNKFGHMLLTTGNKSEMSVGYATIYGDMSGGYNPLKDAYKMTVFALAEWRNKNMPKMGLGKAGQVIPQNIITKPPSAELRPDQKDSDSLPPYEQLDAILYGLIEKELSVEDICAEGHDRAVVTRIERLLYIAEYKRRQAPIGVKLGSRNFGRDRRYPITNAYRSG</sequence>
<dbReference type="InterPro" id="IPR022310">
    <property type="entry name" value="NAD/GMP_synthase"/>
</dbReference>
<dbReference type="PROSITE" id="PS50263">
    <property type="entry name" value="CN_HYDROLASE"/>
    <property type="match status" value="1"/>
</dbReference>
<feature type="domain" description="CN hydrolase" evidence="10">
    <location>
        <begin position="1"/>
        <end position="243"/>
    </location>
</feature>
<evidence type="ECO:0000256" key="5">
    <source>
        <dbReference type="ARBA" id="ARBA00022840"/>
    </source>
</evidence>
<keyword evidence="4 7" id="KW-0547">Nucleotide-binding</keyword>
<keyword evidence="12" id="KW-1185">Reference proteome</keyword>
<feature type="active site" description="Nucleophile; for glutaminase activity" evidence="7">
    <location>
        <position position="146"/>
    </location>
</feature>
<comment type="similarity">
    <text evidence="9">Belongs to the NAD synthetase family.</text>
</comment>
<dbReference type="InterPro" id="IPR014729">
    <property type="entry name" value="Rossmann-like_a/b/a_fold"/>
</dbReference>
<evidence type="ECO:0000256" key="8">
    <source>
        <dbReference type="PIRNR" id="PIRNR006630"/>
    </source>
</evidence>
<dbReference type="GO" id="GO:0009435">
    <property type="term" value="P:NAD+ biosynthetic process"/>
    <property type="evidence" value="ECO:0007669"/>
    <property type="project" value="UniProtKB-UniRule"/>
</dbReference>
<dbReference type="FunFam" id="3.40.50.620:FF:000106">
    <property type="entry name" value="Glutamine-dependent NAD(+) synthetase"/>
    <property type="match status" value="1"/>
</dbReference>
<dbReference type="KEGG" id="sphl:LPB140_02310"/>
<protein>
    <recommendedName>
        <fullName evidence="7 8">Glutamine-dependent NAD(+) synthetase</fullName>
        <ecNumber evidence="7 8">6.3.5.1</ecNumber>
    </recommendedName>
    <alternativeName>
        <fullName evidence="7 8">NAD(+) synthase [glutamine-hydrolyzing]</fullName>
    </alternativeName>
</protein>
<keyword evidence="3 7" id="KW-0436">Ligase</keyword>
<dbReference type="PIRSF" id="PIRSF006630">
    <property type="entry name" value="NADS_GAT"/>
    <property type="match status" value="1"/>
</dbReference>
<feature type="active site" description="For glutaminase activity" evidence="7">
    <location>
        <position position="110"/>
    </location>
</feature>
<dbReference type="OrthoDB" id="9760188at2"/>
<accession>A0A1L3J9N1</accession>
<feature type="binding site" evidence="7">
    <location>
        <position position="521"/>
    </location>
    <ligand>
        <name>deamido-NAD(+)</name>
        <dbReference type="ChEBI" id="CHEBI:58437"/>
        <note>ligand shared between two neighboring subunits</note>
    </ligand>
</feature>
<evidence type="ECO:0000256" key="6">
    <source>
        <dbReference type="ARBA" id="ARBA00023027"/>
    </source>
</evidence>
<comment type="caution">
    <text evidence="7">Lacks conserved residue(s) required for the propagation of feature annotation.</text>
</comment>
<dbReference type="PANTHER" id="PTHR23090:SF9">
    <property type="entry name" value="GLUTAMINE-DEPENDENT NAD(+) SYNTHETASE"/>
    <property type="match status" value="1"/>
</dbReference>
<dbReference type="UniPathway" id="UPA00253">
    <property type="reaction ID" value="UER00334"/>
</dbReference>
<dbReference type="SUPFAM" id="SSF52402">
    <property type="entry name" value="Adenine nucleotide alpha hydrolases-like"/>
    <property type="match status" value="1"/>
</dbReference>
<evidence type="ECO:0000256" key="7">
    <source>
        <dbReference type="HAMAP-Rule" id="MF_02090"/>
    </source>
</evidence>
<comment type="similarity">
    <text evidence="2 7 8">In the C-terminal section; belongs to the NAD synthetase family.</text>
</comment>
<dbReference type="SUPFAM" id="SSF56317">
    <property type="entry name" value="Carbon-nitrogen hydrolase"/>
    <property type="match status" value="1"/>
</dbReference>
<evidence type="ECO:0000256" key="9">
    <source>
        <dbReference type="RuleBase" id="RU003811"/>
    </source>
</evidence>
<evidence type="ECO:0000313" key="11">
    <source>
        <dbReference type="EMBL" id="APG61852.1"/>
    </source>
</evidence>
<dbReference type="GO" id="GO:0005524">
    <property type="term" value="F:ATP binding"/>
    <property type="evidence" value="ECO:0007669"/>
    <property type="project" value="UniProtKB-UniRule"/>
</dbReference>
<dbReference type="HAMAP" id="MF_02090">
    <property type="entry name" value="NadE_glutamine_dep"/>
    <property type="match status" value="1"/>
</dbReference>
<dbReference type="Gene3D" id="3.60.110.10">
    <property type="entry name" value="Carbon-nitrogen hydrolase"/>
    <property type="match status" value="1"/>
</dbReference>
<feature type="binding site" evidence="7">
    <location>
        <position position="397"/>
    </location>
    <ligand>
        <name>ATP</name>
        <dbReference type="ChEBI" id="CHEBI:30616"/>
    </ligand>
</feature>
<reference evidence="11 12" key="1">
    <citation type="submission" date="2016-11" db="EMBL/GenBank/DDBJ databases">
        <title>Sphingorhabdus sp. LPB0140, isolated from marine environment.</title>
        <authorList>
            <person name="Kim E."/>
            <person name="Yi H."/>
        </authorList>
    </citation>
    <scope>NUCLEOTIDE SEQUENCE [LARGE SCALE GENOMIC DNA]</scope>
    <source>
        <strain evidence="11 12">LPB0140</strain>
    </source>
</reference>
<dbReference type="AlphaFoldDB" id="A0A1L3J9N1"/>
<dbReference type="InterPro" id="IPR003694">
    <property type="entry name" value="NAD_synthase"/>
</dbReference>
<dbReference type="Proteomes" id="UP000242561">
    <property type="component" value="Chromosome"/>
</dbReference>
<dbReference type="Pfam" id="PF00795">
    <property type="entry name" value="CN_hydrolase"/>
    <property type="match status" value="1"/>
</dbReference>
<dbReference type="CDD" id="cd00553">
    <property type="entry name" value="NAD_synthase"/>
    <property type="match status" value="1"/>
</dbReference>
<dbReference type="GO" id="GO:0005737">
    <property type="term" value="C:cytoplasm"/>
    <property type="evidence" value="ECO:0007669"/>
    <property type="project" value="InterPro"/>
</dbReference>
<feature type="binding site" evidence="7">
    <location>
        <position position="116"/>
    </location>
    <ligand>
        <name>L-glutamine</name>
        <dbReference type="ChEBI" id="CHEBI:58359"/>
    </ligand>
</feature>
<dbReference type="EC" id="6.3.5.1" evidence="7 8"/>
<dbReference type="GO" id="GO:0003952">
    <property type="term" value="F:NAD+ synthase (glutamine-hydrolyzing) activity"/>
    <property type="evidence" value="ECO:0007669"/>
    <property type="project" value="UniProtKB-UniRule"/>
</dbReference>
<dbReference type="RefSeq" id="WP_072558499.1">
    <property type="nucleotide sequence ID" value="NZ_CP018154.1"/>
</dbReference>
<gene>
    <name evidence="7" type="primary">nadE</name>
    <name evidence="11" type="ORF">LPB140_02310</name>
</gene>
<organism evidence="11 12">
    <name type="scientific">Sphingorhabdus lutea</name>
    <dbReference type="NCBI Taxonomy" id="1913578"/>
    <lineage>
        <taxon>Bacteria</taxon>
        <taxon>Pseudomonadati</taxon>
        <taxon>Pseudomonadota</taxon>
        <taxon>Alphaproteobacteria</taxon>
        <taxon>Sphingomonadales</taxon>
        <taxon>Sphingomonadaceae</taxon>
        <taxon>Sphingorhabdus</taxon>
    </lineage>
</organism>
<dbReference type="InterPro" id="IPR014445">
    <property type="entry name" value="Gln-dep_NAD_synthase"/>
</dbReference>
<proteinExistence type="inferred from homology"/>
<feature type="binding site" evidence="7">
    <location>
        <position position="373"/>
    </location>
    <ligand>
        <name>deamido-NAD(+)</name>
        <dbReference type="ChEBI" id="CHEBI:58437"/>
        <note>ligand shared between two neighboring subunits</note>
    </ligand>
</feature>
<dbReference type="InterPro" id="IPR003010">
    <property type="entry name" value="C-N_Hydrolase"/>
</dbReference>
<comment type="function">
    <text evidence="7">Catalyzes the ATP-dependent amidation of deamido-NAD to form NAD. Uses L-glutamine as a nitrogen source.</text>
</comment>
<feature type="binding site" evidence="7">
    <location>
        <position position="172"/>
    </location>
    <ligand>
        <name>L-glutamine</name>
        <dbReference type="ChEBI" id="CHEBI:58359"/>
    </ligand>
</feature>
<dbReference type="Gene3D" id="3.40.50.620">
    <property type="entry name" value="HUPs"/>
    <property type="match status" value="1"/>
</dbReference>
<dbReference type="Pfam" id="PF02540">
    <property type="entry name" value="NAD_synthase"/>
    <property type="match status" value="1"/>
</dbReference>
<comment type="catalytic activity">
    <reaction evidence="7 8">
        <text>deamido-NAD(+) + L-glutamine + ATP + H2O = L-glutamate + AMP + diphosphate + NAD(+) + H(+)</text>
        <dbReference type="Rhea" id="RHEA:24384"/>
        <dbReference type="ChEBI" id="CHEBI:15377"/>
        <dbReference type="ChEBI" id="CHEBI:15378"/>
        <dbReference type="ChEBI" id="CHEBI:29985"/>
        <dbReference type="ChEBI" id="CHEBI:30616"/>
        <dbReference type="ChEBI" id="CHEBI:33019"/>
        <dbReference type="ChEBI" id="CHEBI:57540"/>
        <dbReference type="ChEBI" id="CHEBI:58359"/>
        <dbReference type="ChEBI" id="CHEBI:58437"/>
        <dbReference type="ChEBI" id="CHEBI:456215"/>
        <dbReference type="EC" id="6.3.5.1"/>
    </reaction>
</comment>
<feature type="binding site" evidence="7">
    <location>
        <begin position="290"/>
        <end position="297"/>
    </location>
    <ligand>
        <name>ATP</name>
        <dbReference type="ChEBI" id="CHEBI:30616"/>
    </ligand>
</feature>
<feature type="active site" description="Proton acceptor; for glutaminase activity" evidence="7">
    <location>
        <position position="41"/>
    </location>
</feature>
<keyword evidence="6 7" id="KW-0520">NAD</keyword>
<keyword evidence="5 7" id="KW-0067">ATP-binding</keyword>
<evidence type="ECO:0000256" key="4">
    <source>
        <dbReference type="ARBA" id="ARBA00022741"/>
    </source>
</evidence>
<evidence type="ECO:0000313" key="12">
    <source>
        <dbReference type="Proteomes" id="UP000242561"/>
    </source>
</evidence>
<comment type="pathway">
    <text evidence="1 7 8">Cofactor biosynthesis; NAD(+) biosynthesis; NAD(+) from deamido-NAD(+) (L-Gln route): step 1/1.</text>
</comment>
<dbReference type="InterPro" id="IPR036526">
    <property type="entry name" value="C-N_Hydrolase_sf"/>
</dbReference>
<evidence type="ECO:0000256" key="1">
    <source>
        <dbReference type="ARBA" id="ARBA00005188"/>
    </source>
</evidence>
<evidence type="ECO:0000256" key="3">
    <source>
        <dbReference type="ARBA" id="ARBA00022598"/>
    </source>
</evidence>
<name>A0A1L3J9N1_9SPHN</name>
<dbReference type="PANTHER" id="PTHR23090">
    <property type="entry name" value="NH 3 /GLUTAMINE-DEPENDENT NAD + SYNTHETASE"/>
    <property type="match status" value="1"/>
</dbReference>